<feature type="compositionally biased region" description="Basic and acidic residues" evidence="11">
    <location>
        <begin position="1501"/>
        <end position="1516"/>
    </location>
</feature>
<evidence type="ECO:0000256" key="9">
    <source>
        <dbReference type="ARBA" id="ARBA00034808"/>
    </source>
</evidence>
<feature type="compositionally biased region" description="Basic residues" evidence="11">
    <location>
        <begin position="327"/>
        <end position="337"/>
    </location>
</feature>
<comment type="catalytic activity">
    <reaction evidence="10">
        <text>ATP + H2O = ADP + phosphate + H(+)</text>
        <dbReference type="Rhea" id="RHEA:13065"/>
        <dbReference type="ChEBI" id="CHEBI:15377"/>
        <dbReference type="ChEBI" id="CHEBI:15378"/>
        <dbReference type="ChEBI" id="CHEBI:30616"/>
        <dbReference type="ChEBI" id="CHEBI:43474"/>
        <dbReference type="ChEBI" id="CHEBI:456216"/>
        <dbReference type="EC" id="5.6.2.4"/>
    </reaction>
</comment>
<feature type="region of interest" description="Disordered" evidence="11">
    <location>
        <begin position="1705"/>
        <end position="1769"/>
    </location>
</feature>
<dbReference type="Pfam" id="PF00270">
    <property type="entry name" value="DEAD"/>
    <property type="match status" value="1"/>
</dbReference>
<dbReference type="SMART" id="SM00490">
    <property type="entry name" value="HELICc"/>
    <property type="match status" value="1"/>
</dbReference>
<evidence type="ECO:0000256" key="10">
    <source>
        <dbReference type="ARBA" id="ARBA00048988"/>
    </source>
</evidence>
<protein>
    <recommendedName>
        <fullName evidence="9">DNA 3'-5' helicase</fullName>
        <ecNumber evidence="9">5.6.2.4</ecNumber>
    </recommendedName>
</protein>
<keyword evidence="6" id="KW-0413">Isomerase</keyword>
<dbReference type="Gene3D" id="3.40.50.300">
    <property type="entry name" value="P-loop containing nucleotide triphosphate hydrolases"/>
    <property type="match status" value="2"/>
</dbReference>
<feature type="compositionally biased region" description="Basic and acidic residues" evidence="11">
    <location>
        <begin position="1555"/>
        <end position="1566"/>
    </location>
</feature>
<dbReference type="PROSITE" id="PS51192">
    <property type="entry name" value="HELICASE_ATP_BIND_1"/>
    <property type="match status" value="1"/>
</dbReference>
<feature type="region of interest" description="Disordered" evidence="11">
    <location>
        <begin position="1467"/>
        <end position="1575"/>
    </location>
</feature>
<dbReference type="SMART" id="SM00487">
    <property type="entry name" value="DEXDc"/>
    <property type="match status" value="1"/>
</dbReference>
<evidence type="ECO:0000256" key="4">
    <source>
        <dbReference type="ARBA" id="ARBA00022806"/>
    </source>
</evidence>
<name>A0A4Z1KRF0_9HELO</name>
<feature type="compositionally biased region" description="Basic and acidic residues" evidence="11">
    <location>
        <begin position="1388"/>
        <end position="1397"/>
    </location>
</feature>
<dbReference type="Pfam" id="PF00271">
    <property type="entry name" value="Helicase_C"/>
    <property type="match status" value="1"/>
</dbReference>
<accession>A0A4Z1KRF0</accession>
<feature type="region of interest" description="Disordered" evidence="11">
    <location>
        <begin position="1648"/>
        <end position="1669"/>
    </location>
</feature>
<evidence type="ECO:0000256" key="3">
    <source>
        <dbReference type="ARBA" id="ARBA00022801"/>
    </source>
</evidence>
<dbReference type="GO" id="GO:0043138">
    <property type="term" value="F:3'-5' DNA helicase activity"/>
    <property type="evidence" value="ECO:0007669"/>
    <property type="project" value="UniProtKB-EC"/>
</dbReference>
<dbReference type="Gene3D" id="1.10.3380.10">
    <property type="entry name" value="Sec63 N-terminal domain-like domain"/>
    <property type="match status" value="1"/>
</dbReference>
<gene>
    <name evidence="14" type="ORF">BPOR_0264g00020</name>
</gene>
<dbReference type="SUPFAM" id="SSF158702">
    <property type="entry name" value="Sec63 N-terminal domain-like"/>
    <property type="match status" value="1"/>
</dbReference>
<evidence type="ECO:0000256" key="11">
    <source>
        <dbReference type="SAM" id="MobiDB-lite"/>
    </source>
</evidence>
<evidence type="ECO:0000259" key="13">
    <source>
        <dbReference type="PROSITE" id="PS51194"/>
    </source>
</evidence>
<dbReference type="InterPro" id="IPR027417">
    <property type="entry name" value="P-loop_NTPase"/>
</dbReference>
<dbReference type="InterPro" id="IPR011545">
    <property type="entry name" value="DEAD/DEAH_box_helicase_dom"/>
</dbReference>
<proteinExistence type="inferred from homology"/>
<keyword evidence="15" id="KW-1185">Reference proteome</keyword>
<evidence type="ECO:0000259" key="12">
    <source>
        <dbReference type="PROSITE" id="PS51192"/>
    </source>
</evidence>
<dbReference type="Proteomes" id="UP000297280">
    <property type="component" value="Unassembled WGS sequence"/>
</dbReference>
<reference evidence="14 15" key="1">
    <citation type="submission" date="2017-12" db="EMBL/GenBank/DDBJ databases">
        <title>Comparative genomics of Botrytis spp.</title>
        <authorList>
            <person name="Valero-Jimenez C.A."/>
            <person name="Tapia P."/>
            <person name="Veloso J."/>
            <person name="Silva-Moreno E."/>
            <person name="Staats M."/>
            <person name="Valdes J.H."/>
            <person name="Van Kan J.A.L."/>
        </authorList>
    </citation>
    <scope>NUCLEOTIDE SEQUENCE [LARGE SCALE GENOMIC DNA]</scope>
    <source>
        <strain evidence="14 15">MUCL3349</strain>
    </source>
</reference>
<dbReference type="InterPro" id="IPR014001">
    <property type="entry name" value="Helicase_ATP-bd"/>
</dbReference>
<dbReference type="PANTHER" id="PTHR47835">
    <property type="entry name" value="HFM1, ATP DEPENDENT DNA HELICASE HOMOLOG"/>
    <property type="match status" value="1"/>
</dbReference>
<feature type="compositionally biased region" description="Low complexity" evidence="11">
    <location>
        <begin position="1409"/>
        <end position="1418"/>
    </location>
</feature>
<dbReference type="PROSITE" id="PS51194">
    <property type="entry name" value="HELICASE_CTER"/>
    <property type="match status" value="1"/>
</dbReference>
<feature type="compositionally biased region" description="Polar residues" evidence="11">
    <location>
        <begin position="1730"/>
        <end position="1739"/>
    </location>
</feature>
<evidence type="ECO:0000256" key="7">
    <source>
        <dbReference type="ARBA" id="ARBA00023254"/>
    </source>
</evidence>
<dbReference type="Pfam" id="PF23445">
    <property type="entry name" value="WHD_SNRNP200"/>
    <property type="match status" value="1"/>
</dbReference>
<organism evidence="14 15">
    <name type="scientific">Botrytis porri</name>
    <dbReference type="NCBI Taxonomy" id="87229"/>
    <lineage>
        <taxon>Eukaryota</taxon>
        <taxon>Fungi</taxon>
        <taxon>Dikarya</taxon>
        <taxon>Ascomycota</taxon>
        <taxon>Pezizomycotina</taxon>
        <taxon>Leotiomycetes</taxon>
        <taxon>Helotiales</taxon>
        <taxon>Sclerotiniaceae</taxon>
        <taxon>Botrytis</taxon>
    </lineage>
</organism>
<dbReference type="InterPro" id="IPR036388">
    <property type="entry name" value="WH-like_DNA-bd_sf"/>
</dbReference>
<feature type="compositionally biased region" description="Polar residues" evidence="11">
    <location>
        <begin position="343"/>
        <end position="363"/>
    </location>
</feature>
<evidence type="ECO:0000313" key="14">
    <source>
        <dbReference type="EMBL" id="TGO86944.1"/>
    </source>
</evidence>
<dbReference type="InterPro" id="IPR004179">
    <property type="entry name" value="Sec63-dom"/>
</dbReference>
<dbReference type="GO" id="GO:0051321">
    <property type="term" value="P:meiotic cell cycle"/>
    <property type="evidence" value="ECO:0007669"/>
    <property type="project" value="UniProtKB-KW"/>
</dbReference>
<feature type="compositionally biased region" description="Polar residues" evidence="11">
    <location>
        <begin position="1526"/>
        <end position="1544"/>
    </location>
</feature>
<evidence type="ECO:0000256" key="5">
    <source>
        <dbReference type="ARBA" id="ARBA00022840"/>
    </source>
</evidence>
<dbReference type="EC" id="5.6.2.4" evidence="9"/>
<comment type="similarity">
    <text evidence="1">Belongs to the helicase family. SKI2 subfamily.</text>
</comment>
<dbReference type="Pfam" id="PF02889">
    <property type="entry name" value="Sec63"/>
    <property type="match status" value="1"/>
</dbReference>
<dbReference type="FunFam" id="1.10.3380.10:FF:000012">
    <property type="entry name" value="DEAD/DEAH box DNA helicase"/>
    <property type="match status" value="1"/>
</dbReference>
<evidence type="ECO:0000313" key="15">
    <source>
        <dbReference type="Proteomes" id="UP000297280"/>
    </source>
</evidence>
<dbReference type="CDD" id="cd18795">
    <property type="entry name" value="SF2_C_Ski2"/>
    <property type="match status" value="1"/>
</dbReference>
<dbReference type="GO" id="GO:0016787">
    <property type="term" value="F:hydrolase activity"/>
    <property type="evidence" value="ECO:0007669"/>
    <property type="project" value="UniProtKB-KW"/>
</dbReference>
<feature type="region of interest" description="Disordered" evidence="11">
    <location>
        <begin position="308"/>
        <end position="363"/>
    </location>
</feature>
<dbReference type="GO" id="GO:0003676">
    <property type="term" value="F:nucleic acid binding"/>
    <property type="evidence" value="ECO:0007669"/>
    <property type="project" value="InterPro"/>
</dbReference>
<comment type="catalytic activity">
    <reaction evidence="8">
        <text>Couples ATP hydrolysis with the unwinding of duplex DNA by translocating in the 3'-5' direction.</text>
        <dbReference type="EC" id="5.6.2.4"/>
    </reaction>
</comment>
<keyword evidence="2" id="KW-0547">Nucleotide-binding</keyword>
<feature type="region of interest" description="Disordered" evidence="11">
    <location>
        <begin position="1371"/>
        <end position="1426"/>
    </location>
</feature>
<dbReference type="FunFam" id="1.10.10.10:FF:000012">
    <property type="entry name" value="U5 small nuclear ribonucleoprotein helicase"/>
    <property type="match status" value="1"/>
</dbReference>
<sequence length="1798" mass="199952">MDRTWDPHLQKVMNSAIDNASGSVPHHEDGKDPGFSTNFFTGKDFQHLPPEPGFTFGPSPMQHNQQLSGSYGQGMNVRGHYNNIEHGQSSEYLMAPREEPPSAGFTFAPGPRQPGQRMSPLDQSTDVRASYDIPVHDPLQGYLSHPSHELSQPMQRLAAYSTTGIGNGQGRLSLPRYPSHVGGQADSNASVERKEPRVLTRADNHCKQQILQDIELKTKSRNRPTHLSNSGVGEGQSPLTQLANNMISQTSLVMPRPIGLSPSKQNIFQTQLARPQQFQQQNQQVFTPPSTRMDLNAFAYRPHERINTTINSSPSEFPVSSPTVRVSSRRNSNRRLPPHNTKETGQSFEHQYTTPHTPQNQVSASNKYALTSRVSQEQEMGRSVEHSGFSPAQTYYGNAGQFRNGHQIIPFGNGPPMAHGIQLVSPHELPDRFRQVFPYELFNAVQSKCFAPIYKTNNNIVVSAPTGSGKTALLELAICKLVESYGSGQFKIVYQAPIKSLCSERMRDWTKKFSHLNLPVAELTGDTSNAEMSRVGNASIIITTPEKWDSITRKWTDYQKLLQLVKLFLIDEVHILKDARGATLEAVVSRMHSIGASVRFVALSATVPNAHDIATWLGRDSSSRQLPAHRETFGEDFRPVKLQKHVHGYESRANDFAFERTLVGKLPALIQRYSCKKPIMVFCFTRKSCEVTAAILSEHWTRQRVVDRAWPAPTIRTVVGSKDLQELVGCGVAYHHAGLDAQDRCAIETAYLKGDISVICCTSTLAVGVNLPCHLVVLKGTACFQDGGLAEYSDLEVMQMLGRAERPQFDDSAVAIIMTRMEKADRYKKMISGQDILESTLHLNLIEHLNSEIGLRTIKTAYEAKVWLAGTFLSVRMRQNPKYYTFSGIIPSRDADEQLELVCERDIKLLQEYELVTKEENFSCTDYGAAMSRYMVQFETMKLLLSIPCQSKTEVILNTICQAAEFKDLRMKPNERSSLREFNKSPMMKFPIKENISTTGHKIFLMIQAQLGGIEPLTDNDFRVISRQFAMETNIILERFQRLIRCVIDCKAVDCDSISVRCALDLSRSVAAGYWENSSLQLRQVPQIGPASLRKLAGNNVNTVEKLAGLDTAGVERVMGKNPPFGKKMKDNLIDFPQLTLTAQIVGRGFSKSGEQPKVKVNALLGYANAKVPKWSGRIPSVTFIAETSSGTLVYFWRMSIKKLSNGGSKHEFTVELSSPDDEIKCWLACDEIVGTLKSCVLQHHVPASEFPPPKVIVERPSKKKSKLEDMGTSDEFDDGIDDDTMLAVAKQVEGGRRVSSDYGSDAFVDIDTVGLGNSKESRKVKEDIVEPEPVKMENGKWACNHHCRDGNPLKNGQLCKHRCCREGLDKPRKVARKKSSTGIAERQGPKIDDKIKGTKSKSNMSTTQASGSKQPSKSAKKPKLMASLGPSLDQDIVEVIDLSKTLPPVTYPNVAPRDYRILQNSHTSIQKDTSVRLPKGQPKFSYASGQMPNLSFMDADGSKDEQKHESEHLDSDEYEFPSPSALLSSEKQASKGVSISATQLPPPAMNMDISSKDGNEQHPLSDDPFEDSSGSFEAAMIGLNDSINLRTTPATTNAPTAPVTPKLNTSFANNVFDFAAFNSEEVNEQQFSSPLMSRMRRNHQEGEDNEMDNMDIGMPSTKRQQSSPWMKDFQNDNVMGYDQWGENENEDFDNPVLPQMKRKRTHLEDEDENRGGMESTGKGSEGPIISTNGSSAPTWINEMGSGIMESDIGNGGDNEQNGNSKTNVRHEPAWMGEMDPDLIDMFRGYADFVDFVN</sequence>
<dbReference type="InterPro" id="IPR052247">
    <property type="entry name" value="Meiotic_Crossover_Helicase"/>
</dbReference>
<evidence type="ECO:0000256" key="8">
    <source>
        <dbReference type="ARBA" id="ARBA00034617"/>
    </source>
</evidence>
<dbReference type="PANTHER" id="PTHR47835:SF3">
    <property type="entry name" value="HELICASE FOR MEIOSIS 1"/>
    <property type="match status" value="1"/>
</dbReference>
<feature type="compositionally biased region" description="Polar residues" evidence="11">
    <location>
        <begin position="1758"/>
        <end position="1767"/>
    </location>
</feature>
<dbReference type="EMBL" id="PQXO01000263">
    <property type="protein sequence ID" value="TGO86944.1"/>
    <property type="molecule type" value="Genomic_DNA"/>
</dbReference>
<evidence type="ECO:0000256" key="2">
    <source>
        <dbReference type="ARBA" id="ARBA00022741"/>
    </source>
</evidence>
<dbReference type="InterPro" id="IPR001650">
    <property type="entry name" value="Helicase_C-like"/>
</dbReference>
<evidence type="ECO:0000256" key="1">
    <source>
        <dbReference type="ARBA" id="ARBA00010140"/>
    </source>
</evidence>
<comment type="caution">
    <text evidence="14">The sequence shown here is derived from an EMBL/GenBank/DDBJ whole genome shotgun (WGS) entry which is preliminary data.</text>
</comment>
<dbReference type="GO" id="GO:0005524">
    <property type="term" value="F:ATP binding"/>
    <property type="evidence" value="ECO:0007669"/>
    <property type="project" value="UniProtKB-KW"/>
</dbReference>
<keyword evidence="5" id="KW-0067">ATP-binding</keyword>
<feature type="domain" description="Helicase C-terminal" evidence="13">
    <location>
        <begin position="668"/>
        <end position="853"/>
    </location>
</feature>
<dbReference type="STRING" id="87229.A0A4Z1KRF0"/>
<feature type="domain" description="Helicase ATP-binding" evidence="12">
    <location>
        <begin position="451"/>
        <end position="625"/>
    </location>
</feature>
<evidence type="ECO:0000256" key="6">
    <source>
        <dbReference type="ARBA" id="ARBA00023235"/>
    </source>
</evidence>
<dbReference type="InterPro" id="IPR057842">
    <property type="entry name" value="WH_MER3"/>
</dbReference>
<keyword evidence="7" id="KW-0469">Meiosis</keyword>
<dbReference type="SUPFAM" id="SSF52540">
    <property type="entry name" value="P-loop containing nucleoside triphosphate hydrolases"/>
    <property type="match status" value="1"/>
</dbReference>
<dbReference type="Gene3D" id="1.10.10.10">
    <property type="entry name" value="Winged helix-like DNA-binding domain superfamily/Winged helix DNA-binding domain"/>
    <property type="match status" value="1"/>
</dbReference>
<dbReference type="SMART" id="SM00973">
    <property type="entry name" value="Sec63"/>
    <property type="match status" value="1"/>
</dbReference>
<keyword evidence="3" id="KW-0378">Hydrolase</keyword>
<keyword evidence="4" id="KW-0347">Helicase</keyword>